<dbReference type="RefSeq" id="WP_092743125.1">
    <property type="nucleotide sequence ID" value="NZ_FMZC01000005.1"/>
</dbReference>
<dbReference type="GO" id="GO:0000160">
    <property type="term" value="P:phosphorelay signal transduction system"/>
    <property type="evidence" value="ECO:0007669"/>
    <property type="project" value="InterPro"/>
</dbReference>
<protein>
    <submittedName>
        <fullName evidence="4">Response regulator receiver domain-containing protein</fullName>
    </submittedName>
</protein>
<dbReference type="AlphaFoldDB" id="A0A1G6SYS2"/>
<feature type="domain" description="Response regulatory" evidence="3">
    <location>
        <begin position="7"/>
        <end position="124"/>
    </location>
</feature>
<dbReference type="InterPro" id="IPR001789">
    <property type="entry name" value="Sig_transdc_resp-reg_receiver"/>
</dbReference>
<proteinExistence type="predicted"/>
<dbReference type="InterPro" id="IPR036641">
    <property type="entry name" value="HPT_dom_sf"/>
</dbReference>
<sequence length="251" mass="26488">MPTPDPIVLLVEDDASVSRFVGMVLDGLPVSLHVCASVEEALEFLAQQRAQLIITDLMMPGESGMGLIQRMAADPALAAGAKVVVFSAGLNTAVRAQLASMNIWRTLAKPASVGDLQGCVRDALELLRPAEAAAPAVLEASAMRGVAEGLADHEGQALAKHFANNRPLFDTYRDRCVVQFAKDCDEGDRAVGASDLAALRRLGHNLRTVLLTLGRSEGSRLAGVMEEAALAEDGSAAIAGWKALREHLASR</sequence>
<dbReference type="EMBL" id="FMZC01000005">
    <property type="protein sequence ID" value="SDD21861.1"/>
    <property type="molecule type" value="Genomic_DNA"/>
</dbReference>
<dbReference type="OrthoDB" id="9150035at2"/>
<dbReference type="SUPFAM" id="SSF47226">
    <property type="entry name" value="Histidine-containing phosphotransfer domain, HPT domain"/>
    <property type="match status" value="1"/>
</dbReference>
<dbReference type="SMART" id="SM00448">
    <property type="entry name" value="REC"/>
    <property type="match status" value="1"/>
</dbReference>
<feature type="modified residue" description="4-aspartylphosphate" evidence="2">
    <location>
        <position position="56"/>
    </location>
</feature>
<organism evidence="4 5">
    <name type="scientific">Paracidovorax valerianellae</name>
    <dbReference type="NCBI Taxonomy" id="187868"/>
    <lineage>
        <taxon>Bacteria</taxon>
        <taxon>Pseudomonadati</taxon>
        <taxon>Pseudomonadota</taxon>
        <taxon>Betaproteobacteria</taxon>
        <taxon>Burkholderiales</taxon>
        <taxon>Comamonadaceae</taxon>
        <taxon>Paracidovorax</taxon>
    </lineage>
</organism>
<dbReference type="Pfam" id="PF00072">
    <property type="entry name" value="Response_reg"/>
    <property type="match status" value="1"/>
</dbReference>
<dbReference type="InterPro" id="IPR050595">
    <property type="entry name" value="Bact_response_regulator"/>
</dbReference>
<dbReference type="PANTHER" id="PTHR44591">
    <property type="entry name" value="STRESS RESPONSE REGULATOR PROTEIN 1"/>
    <property type="match status" value="1"/>
</dbReference>
<keyword evidence="5" id="KW-1185">Reference proteome</keyword>
<evidence type="ECO:0000256" key="1">
    <source>
        <dbReference type="ARBA" id="ARBA00022553"/>
    </source>
</evidence>
<accession>A0A1G6SYS2</accession>
<reference evidence="4 5" key="1">
    <citation type="submission" date="2016-10" db="EMBL/GenBank/DDBJ databases">
        <authorList>
            <person name="de Groot N.N."/>
        </authorList>
    </citation>
    <scope>NUCLEOTIDE SEQUENCE [LARGE SCALE GENOMIC DNA]</scope>
    <source>
        <strain evidence="4 5">DSM 16619</strain>
    </source>
</reference>
<evidence type="ECO:0000313" key="4">
    <source>
        <dbReference type="EMBL" id="SDD21861.1"/>
    </source>
</evidence>
<dbReference type="CDD" id="cd00156">
    <property type="entry name" value="REC"/>
    <property type="match status" value="1"/>
</dbReference>
<dbReference type="SUPFAM" id="SSF52172">
    <property type="entry name" value="CheY-like"/>
    <property type="match status" value="1"/>
</dbReference>
<evidence type="ECO:0000313" key="5">
    <source>
        <dbReference type="Proteomes" id="UP000198781"/>
    </source>
</evidence>
<dbReference type="InterPro" id="IPR011006">
    <property type="entry name" value="CheY-like_superfamily"/>
</dbReference>
<dbReference type="PANTHER" id="PTHR44591:SF3">
    <property type="entry name" value="RESPONSE REGULATORY DOMAIN-CONTAINING PROTEIN"/>
    <property type="match status" value="1"/>
</dbReference>
<dbReference type="STRING" id="187868.SAMN05192589_1056"/>
<dbReference type="PROSITE" id="PS50110">
    <property type="entry name" value="RESPONSE_REGULATORY"/>
    <property type="match status" value="1"/>
</dbReference>
<evidence type="ECO:0000259" key="3">
    <source>
        <dbReference type="PROSITE" id="PS50110"/>
    </source>
</evidence>
<evidence type="ECO:0000256" key="2">
    <source>
        <dbReference type="PROSITE-ProRule" id="PRU00169"/>
    </source>
</evidence>
<name>A0A1G6SYS2_9BURK</name>
<keyword evidence="1 2" id="KW-0597">Phosphoprotein</keyword>
<dbReference type="Proteomes" id="UP000198781">
    <property type="component" value="Unassembled WGS sequence"/>
</dbReference>
<dbReference type="Gene3D" id="3.40.50.2300">
    <property type="match status" value="1"/>
</dbReference>
<gene>
    <name evidence="4" type="ORF">SAMN05192589_1056</name>
</gene>